<gene>
    <name evidence="2" type="ORF">C0197_03930</name>
</gene>
<dbReference type="InterPro" id="IPR013022">
    <property type="entry name" value="Xyl_isomerase-like_TIM-brl"/>
</dbReference>
<dbReference type="InterPro" id="IPR036237">
    <property type="entry name" value="Xyl_isomerase-like_sf"/>
</dbReference>
<protein>
    <recommendedName>
        <fullName evidence="1">Xylose isomerase-like TIM barrel domain-containing protein</fullName>
    </recommendedName>
</protein>
<sequence length="256" mass="30387">MKIRVTIPFEELYSIYLPEVIERGISPEITLKADALDTFERKIFREVANLLKKEALCPTIHLPFMDLSLSALDPWIRKVSLKRLFQGMEIASLFEPELCVFHSGYHPDYHREPKEEWRKIFIEESLPLILDKAREFSLSLALENVFEPYPEFMRPIYESFKGELFWCFDPAHARVFSEREELYWLEVLYPYLSEIHCHDNLGKWDEHLPVGRGIIKFKEIFQFLKEKDLKPSLTIEAKKREDALLSFQALKNFLVD</sequence>
<comment type="caution">
    <text evidence="2">The sequence shown here is derived from an EMBL/GenBank/DDBJ whole genome shotgun (WGS) entry which is preliminary data.</text>
</comment>
<organism evidence="2 3">
    <name type="scientific">Caldimicrobium thiodismutans</name>
    <dbReference type="NCBI Taxonomy" id="1653476"/>
    <lineage>
        <taxon>Bacteria</taxon>
        <taxon>Pseudomonadati</taxon>
        <taxon>Thermodesulfobacteriota</taxon>
        <taxon>Thermodesulfobacteria</taxon>
        <taxon>Thermodesulfobacteriales</taxon>
        <taxon>Thermodesulfobacteriaceae</taxon>
        <taxon>Caldimicrobium</taxon>
    </lineage>
</organism>
<dbReference type="EMBL" id="PNIE01000053">
    <property type="protein sequence ID" value="PMP62825.1"/>
    <property type="molecule type" value="Genomic_DNA"/>
</dbReference>
<evidence type="ECO:0000313" key="3">
    <source>
        <dbReference type="Proteomes" id="UP000235731"/>
    </source>
</evidence>
<dbReference type="Proteomes" id="UP000235731">
    <property type="component" value="Unassembled WGS sequence"/>
</dbReference>
<proteinExistence type="predicted"/>
<dbReference type="AlphaFoldDB" id="A0A2N7PJM2"/>
<dbReference type="SUPFAM" id="SSF51658">
    <property type="entry name" value="Xylose isomerase-like"/>
    <property type="match status" value="1"/>
</dbReference>
<reference evidence="2 3" key="1">
    <citation type="submission" date="2018-01" db="EMBL/GenBank/DDBJ databases">
        <title>Metagenomic assembled genomes from two thermal pools in the Uzon Caldera, Kamchatka, Russia.</title>
        <authorList>
            <person name="Wilkins L."/>
            <person name="Ettinger C."/>
        </authorList>
    </citation>
    <scope>NUCLEOTIDE SEQUENCE [LARGE SCALE GENOMIC DNA]</scope>
    <source>
        <strain evidence="2">ZAV-15</strain>
    </source>
</reference>
<feature type="domain" description="Xylose isomerase-like TIM barrel" evidence="1">
    <location>
        <begin position="39"/>
        <end position="242"/>
    </location>
</feature>
<evidence type="ECO:0000259" key="1">
    <source>
        <dbReference type="Pfam" id="PF01261"/>
    </source>
</evidence>
<dbReference type="Gene3D" id="3.20.20.150">
    <property type="entry name" value="Divalent-metal-dependent TIM barrel enzymes"/>
    <property type="match status" value="1"/>
</dbReference>
<name>A0A2N7PJM2_9BACT</name>
<dbReference type="Pfam" id="PF01261">
    <property type="entry name" value="AP_endonuc_2"/>
    <property type="match status" value="1"/>
</dbReference>
<accession>A0A2N7PJM2</accession>
<evidence type="ECO:0000313" key="2">
    <source>
        <dbReference type="EMBL" id="PMP62825.1"/>
    </source>
</evidence>